<evidence type="ECO:0000313" key="9">
    <source>
        <dbReference type="Proteomes" id="UP000250086"/>
    </source>
</evidence>
<comment type="pathway">
    <text evidence="1 6">Carbohydrate biosynthesis; dTDP-L-rhamnose biosynthesis.</text>
</comment>
<reference evidence="8 9" key="1">
    <citation type="submission" date="2018-06" db="EMBL/GenBank/DDBJ databases">
        <authorList>
            <consortium name="Pathogen Informatics"/>
            <person name="Doyle S."/>
        </authorList>
    </citation>
    <scope>NUCLEOTIDE SEQUENCE [LARGE SCALE GENOMIC DNA]</scope>
    <source>
        <strain evidence="8 9">NCTC13093</strain>
    </source>
</reference>
<dbReference type="GO" id="GO:0019305">
    <property type="term" value="P:dTDP-rhamnose biosynthetic process"/>
    <property type="evidence" value="ECO:0007669"/>
    <property type="project" value="UniProtKB-UniPathway"/>
</dbReference>
<keyword evidence="6" id="KW-0521">NADP</keyword>
<dbReference type="Gene3D" id="3.40.50.720">
    <property type="entry name" value="NAD(P)-binding Rossmann-like Domain"/>
    <property type="match status" value="1"/>
</dbReference>
<comment type="cofactor">
    <cofactor evidence="6">
        <name>Mg(2+)</name>
        <dbReference type="ChEBI" id="CHEBI:18420"/>
    </cofactor>
    <text evidence="6">Binds 1 Mg(2+) ion per monomer.</text>
</comment>
<protein>
    <recommendedName>
        <fullName evidence="4 6">dTDP-4-dehydrorhamnose reductase</fullName>
        <ecNumber evidence="3 6">1.1.1.133</ecNumber>
    </recommendedName>
</protein>
<evidence type="ECO:0000256" key="2">
    <source>
        <dbReference type="ARBA" id="ARBA00010944"/>
    </source>
</evidence>
<dbReference type="UniPathway" id="UPA00281"/>
<dbReference type="Proteomes" id="UP000250086">
    <property type="component" value="Unassembled WGS sequence"/>
</dbReference>
<dbReference type="InterPro" id="IPR036291">
    <property type="entry name" value="NAD(P)-bd_dom_sf"/>
</dbReference>
<evidence type="ECO:0000256" key="1">
    <source>
        <dbReference type="ARBA" id="ARBA00004781"/>
    </source>
</evidence>
<evidence type="ECO:0000256" key="6">
    <source>
        <dbReference type="RuleBase" id="RU364082"/>
    </source>
</evidence>
<evidence type="ECO:0000256" key="5">
    <source>
        <dbReference type="ARBA" id="ARBA00048200"/>
    </source>
</evidence>
<dbReference type="NCBIfam" id="TIGR01214">
    <property type="entry name" value="rmlD"/>
    <property type="match status" value="1"/>
</dbReference>
<dbReference type="Gene3D" id="3.90.25.10">
    <property type="entry name" value="UDP-galactose 4-epimerase, domain 1"/>
    <property type="match status" value="1"/>
</dbReference>
<accession>A0A2X0V1B2</accession>
<dbReference type="PANTHER" id="PTHR10491">
    <property type="entry name" value="DTDP-4-DEHYDRORHAMNOSE REDUCTASE"/>
    <property type="match status" value="1"/>
</dbReference>
<name>A0A2X0V1B2_9GAMM</name>
<dbReference type="EMBL" id="UAPV01000001">
    <property type="protein sequence ID" value="SPT70818.1"/>
    <property type="molecule type" value="Genomic_DNA"/>
</dbReference>
<feature type="domain" description="RmlD-like substrate binding" evidence="7">
    <location>
        <begin position="1"/>
        <end position="291"/>
    </location>
</feature>
<dbReference type="RefSeq" id="WP_113744847.1">
    <property type="nucleotide sequence ID" value="NZ_UAPU01000005.1"/>
</dbReference>
<gene>
    <name evidence="8" type="primary">rfbD</name>
    <name evidence="8" type="ORF">NCTC13093_02242</name>
</gene>
<comment type="similarity">
    <text evidence="2 6">Belongs to the dTDP-4-dehydrorhamnose reductase family.</text>
</comment>
<dbReference type="OrthoDB" id="9803892at2"/>
<dbReference type="AlphaFoldDB" id="A0A2X0V1B2"/>
<comment type="catalytic activity">
    <reaction evidence="5 6">
        <text>dTDP-beta-L-rhamnose + NADP(+) = dTDP-4-dehydro-beta-L-rhamnose + NADPH + H(+)</text>
        <dbReference type="Rhea" id="RHEA:21796"/>
        <dbReference type="ChEBI" id="CHEBI:15378"/>
        <dbReference type="ChEBI" id="CHEBI:57510"/>
        <dbReference type="ChEBI" id="CHEBI:57783"/>
        <dbReference type="ChEBI" id="CHEBI:58349"/>
        <dbReference type="ChEBI" id="CHEBI:62830"/>
        <dbReference type="EC" id="1.1.1.133"/>
    </reaction>
</comment>
<dbReference type="EC" id="1.1.1.133" evidence="3 6"/>
<dbReference type="InterPro" id="IPR029903">
    <property type="entry name" value="RmlD-like-bd"/>
</dbReference>
<evidence type="ECO:0000256" key="3">
    <source>
        <dbReference type="ARBA" id="ARBA00012929"/>
    </source>
</evidence>
<comment type="function">
    <text evidence="6">Catalyzes the reduction of dTDP-6-deoxy-L-lyxo-4-hexulose to yield dTDP-L-rhamnose.</text>
</comment>
<evidence type="ECO:0000259" key="7">
    <source>
        <dbReference type="Pfam" id="PF04321"/>
    </source>
</evidence>
<keyword evidence="9" id="KW-1185">Reference proteome</keyword>
<organism evidence="8 9">
    <name type="scientific">Anaerobiospirillum thomasii</name>
    <dbReference type="NCBI Taxonomy" id="179995"/>
    <lineage>
        <taxon>Bacteria</taxon>
        <taxon>Pseudomonadati</taxon>
        <taxon>Pseudomonadota</taxon>
        <taxon>Gammaproteobacteria</taxon>
        <taxon>Aeromonadales</taxon>
        <taxon>Succinivibrionaceae</taxon>
        <taxon>Anaerobiospirillum</taxon>
    </lineage>
</organism>
<dbReference type="CDD" id="cd05254">
    <property type="entry name" value="dTDP_HR_like_SDR_e"/>
    <property type="match status" value="1"/>
</dbReference>
<keyword evidence="6 8" id="KW-0560">Oxidoreductase</keyword>
<dbReference type="GO" id="GO:0009243">
    <property type="term" value="P:O antigen biosynthetic process"/>
    <property type="evidence" value="ECO:0007669"/>
    <property type="project" value="UniProtKB-UniPathway"/>
</dbReference>
<dbReference type="Pfam" id="PF04321">
    <property type="entry name" value="RmlD_sub_bind"/>
    <property type="match status" value="1"/>
</dbReference>
<evidence type="ECO:0000313" key="8">
    <source>
        <dbReference type="EMBL" id="SPT70818.1"/>
    </source>
</evidence>
<dbReference type="UniPathway" id="UPA00124"/>
<proteinExistence type="inferred from homology"/>
<dbReference type="InterPro" id="IPR005913">
    <property type="entry name" value="dTDP_dehydrorham_reduct"/>
</dbReference>
<dbReference type="SUPFAM" id="SSF51735">
    <property type="entry name" value="NAD(P)-binding Rossmann-fold domains"/>
    <property type="match status" value="1"/>
</dbReference>
<evidence type="ECO:0000256" key="4">
    <source>
        <dbReference type="ARBA" id="ARBA00017099"/>
    </source>
</evidence>
<dbReference type="PANTHER" id="PTHR10491:SF4">
    <property type="entry name" value="METHIONINE ADENOSYLTRANSFERASE 2 SUBUNIT BETA"/>
    <property type="match status" value="1"/>
</dbReference>
<dbReference type="GO" id="GO:0008831">
    <property type="term" value="F:dTDP-4-dehydrorhamnose reductase activity"/>
    <property type="evidence" value="ECO:0007669"/>
    <property type="project" value="UniProtKB-EC"/>
</dbReference>
<sequence>MRALLTGAAGQVGSEITQCLLQNGIETIAATSSDLDITKRDNVIAAICDTKCDVVINAAAYTAVDRAQTEQEKAFDINVRGCEYLAKGCAMASIPLIHLSTDYVFSLPGLMPHCETDRASPNGVYAKTKYEGERRVLGFNQRSIVLRCSWVFGRYGSNFVKTMLRLGMVNDKLSVVCDQMGSPTPARAIASTVVEIAKIICTDKSFNDYGIYHYAGAPYTTWDEFARVIFKRSLELGYIDHEVAVKSIKSHEYKFAIDRPLDSRLDCSLIKKIFNIDMPLWDQYLDETLEAQYKAMT</sequence>